<feature type="domain" description="DUF8082" evidence="1">
    <location>
        <begin position="1"/>
        <end position="57"/>
    </location>
</feature>
<dbReference type="EMBL" id="BARW01018308">
    <property type="protein sequence ID" value="GAI97457.1"/>
    <property type="molecule type" value="Genomic_DNA"/>
</dbReference>
<evidence type="ECO:0000259" key="1">
    <source>
        <dbReference type="Pfam" id="PF26309"/>
    </source>
</evidence>
<dbReference type="InterPro" id="IPR058395">
    <property type="entry name" value="DUF8082"/>
</dbReference>
<dbReference type="AlphaFoldDB" id="X1SWP0"/>
<name>X1SWP0_9ZZZZ</name>
<protein>
    <recommendedName>
        <fullName evidence="1">DUF8082 domain-containing protein</fullName>
    </recommendedName>
</protein>
<dbReference type="Pfam" id="PF26309">
    <property type="entry name" value="DUF8082"/>
    <property type="match status" value="1"/>
</dbReference>
<organism evidence="2">
    <name type="scientific">marine sediment metagenome</name>
    <dbReference type="NCBI Taxonomy" id="412755"/>
    <lineage>
        <taxon>unclassified sequences</taxon>
        <taxon>metagenomes</taxon>
        <taxon>ecological metagenomes</taxon>
    </lineage>
</organism>
<proteinExistence type="predicted"/>
<accession>X1SWP0</accession>
<evidence type="ECO:0000313" key="2">
    <source>
        <dbReference type="EMBL" id="GAI97457.1"/>
    </source>
</evidence>
<gene>
    <name evidence="2" type="ORF">S12H4_31380</name>
</gene>
<reference evidence="2" key="1">
    <citation type="journal article" date="2014" name="Front. Microbiol.">
        <title>High frequency of phylogenetically diverse reductive dehalogenase-homologous genes in deep subseafloor sedimentary metagenomes.</title>
        <authorList>
            <person name="Kawai M."/>
            <person name="Futagami T."/>
            <person name="Toyoda A."/>
            <person name="Takaki Y."/>
            <person name="Nishi S."/>
            <person name="Hori S."/>
            <person name="Arai W."/>
            <person name="Tsubouchi T."/>
            <person name="Morono Y."/>
            <person name="Uchiyama I."/>
            <person name="Ito T."/>
            <person name="Fujiyama A."/>
            <person name="Inagaki F."/>
            <person name="Takami H."/>
        </authorList>
    </citation>
    <scope>NUCLEOTIDE SEQUENCE</scope>
    <source>
        <strain evidence="2">Expedition CK06-06</strain>
    </source>
</reference>
<comment type="caution">
    <text evidence="2">The sequence shown here is derived from an EMBL/GenBank/DDBJ whole genome shotgun (WGS) entry which is preliminary data.</text>
</comment>
<sequence>MGPIADVLIEEAVTDLDHSKGEFPRHRAAELVNLLASEIRREEKRIVFQQNMVKKIKEIGA</sequence>